<gene>
    <name evidence="7" type="primary">LOC109465655</name>
</gene>
<keyword evidence="3" id="KW-0413">Isomerase</keyword>
<dbReference type="Gene3D" id="3.40.50.300">
    <property type="entry name" value="P-loop containing nucleotide triphosphate hydrolases"/>
    <property type="match status" value="2"/>
</dbReference>
<dbReference type="InterPro" id="IPR014001">
    <property type="entry name" value="Helicase_ATP-bd"/>
</dbReference>
<dbReference type="GO" id="GO:0005737">
    <property type="term" value="C:cytoplasm"/>
    <property type="evidence" value="ECO:0007669"/>
    <property type="project" value="TreeGrafter"/>
</dbReference>
<organism evidence="6 7">
    <name type="scientific">Branchiostoma belcheri</name>
    <name type="common">Amphioxus</name>
    <dbReference type="NCBI Taxonomy" id="7741"/>
    <lineage>
        <taxon>Eukaryota</taxon>
        <taxon>Metazoa</taxon>
        <taxon>Chordata</taxon>
        <taxon>Cephalochordata</taxon>
        <taxon>Leptocardii</taxon>
        <taxon>Amphioxiformes</taxon>
        <taxon>Branchiostomatidae</taxon>
        <taxon>Branchiostoma</taxon>
    </lineage>
</organism>
<dbReference type="GO" id="GO:0005694">
    <property type="term" value="C:chromosome"/>
    <property type="evidence" value="ECO:0007669"/>
    <property type="project" value="TreeGrafter"/>
</dbReference>
<accession>A0A6P4Y285</accession>
<dbReference type="GO" id="GO:0000724">
    <property type="term" value="P:double-strand break repair via homologous recombination"/>
    <property type="evidence" value="ECO:0007669"/>
    <property type="project" value="TreeGrafter"/>
</dbReference>
<dbReference type="RefSeq" id="XP_019618598.1">
    <property type="nucleotide sequence ID" value="XM_019763039.1"/>
</dbReference>
<dbReference type="PANTHER" id="PTHR13710:SF153">
    <property type="entry name" value="RECQ-LIKE DNA HELICASE BLM"/>
    <property type="match status" value="1"/>
</dbReference>
<dbReference type="GeneID" id="109465655"/>
<proteinExistence type="inferred from homology"/>
<comment type="similarity">
    <text evidence="1">Belongs to the helicase family. RecQ subfamily.</text>
</comment>
<protein>
    <submittedName>
        <fullName evidence="7">ATP-dependent DNA helicase Q-like 1</fullName>
    </submittedName>
</protein>
<keyword evidence="6" id="KW-1185">Reference proteome</keyword>
<reference evidence="7" key="1">
    <citation type="submission" date="2025-08" db="UniProtKB">
        <authorList>
            <consortium name="RefSeq"/>
        </authorList>
    </citation>
    <scope>IDENTIFICATION</scope>
    <source>
        <tissue evidence="7">Gonad</tissue>
    </source>
</reference>
<dbReference type="PROSITE" id="PS51192">
    <property type="entry name" value="HELICASE_ATP_BIND_1"/>
    <property type="match status" value="1"/>
</dbReference>
<dbReference type="InterPro" id="IPR027417">
    <property type="entry name" value="P-loop_NTPase"/>
</dbReference>
<dbReference type="GO" id="GO:0005634">
    <property type="term" value="C:nucleus"/>
    <property type="evidence" value="ECO:0007669"/>
    <property type="project" value="TreeGrafter"/>
</dbReference>
<dbReference type="OrthoDB" id="6148343at2759"/>
<evidence type="ECO:0000256" key="3">
    <source>
        <dbReference type="ARBA" id="ARBA00023235"/>
    </source>
</evidence>
<dbReference type="GO" id="GO:0009378">
    <property type="term" value="F:four-way junction helicase activity"/>
    <property type="evidence" value="ECO:0007669"/>
    <property type="project" value="TreeGrafter"/>
</dbReference>
<evidence type="ECO:0000256" key="4">
    <source>
        <dbReference type="ARBA" id="ARBA00023242"/>
    </source>
</evidence>
<name>A0A6P4Y285_BRABE</name>
<evidence type="ECO:0000313" key="6">
    <source>
        <dbReference type="Proteomes" id="UP000515135"/>
    </source>
</evidence>
<dbReference type="AlphaFoldDB" id="A0A6P4Y285"/>
<dbReference type="KEGG" id="bbel:109465655"/>
<dbReference type="PANTHER" id="PTHR13710">
    <property type="entry name" value="DNA HELICASE RECQ FAMILY MEMBER"/>
    <property type="match status" value="1"/>
</dbReference>
<keyword evidence="2" id="KW-0238">DNA-binding</keyword>
<dbReference type="Proteomes" id="UP000515135">
    <property type="component" value="Unplaced"/>
</dbReference>
<dbReference type="GO" id="GO:0043138">
    <property type="term" value="F:3'-5' DNA helicase activity"/>
    <property type="evidence" value="ECO:0007669"/>
    <property type="project" value="TreeGrafter"/>
</dbReference>
<dbReference type="SUPFAM" id="SSF52540">
    <property type="entry name" value="P-loop containing nucleoside triphosphate hydrolases"/>
    <property type="match status" value="1"/>
</dbReference>
<sequence length="239" mass="27392">MKEHCEFLNGLGLTAVCLGMDSRDTAGILAGKFQFVLTSPETILGDEKFREMLRSDVYKGHVGLIVIDEAHTVVQWGEASSDEEPFREWFSKPGELRCLIPGTPMLALTATASKKRRRRIQKLLAMQGCKEFIDNPDRHNIKLHVLKVDSSQPLKETFEWLLKLVRSHTEDSKCPRLLLFTKSIDDCTRIYVLCKRYLEKEHMKSVEMYHSQTPESTKCRIRDDMSKLDGSVRVLVCTT</sequence>
<evidence type="ECO:0000256" key="1">
    <source>
        <dbReference type="ARBA" id="ARBA00005446"/>
    </source>
</evidence>
<evidence type="ECO:0000256" key="2">
    <source>
        <dbReference type="ARBA" id="ARBA00023125"/>
    </source>
</evidence>
<evidence type="ECO:0000259" key="5">
    <source>
        <dbReference type="PROSITE" id="PS51192"/>
    </source>
</evidence>
<feature type="domain" description="Helicase ATP-binding" evidence="5">
    <location>
        <begin position="1"/>
        <end position="130"/>
    </location>
</feature>
<feature type="non-terminal residue" evidence="7">
    <location>
        <position position="239"/>
    </location>
</feature>
<dbReference type="GO" id="GO:0003677">
    <property type="term" value="F:DNA binding"/>
    <property type="evidence" value="ECO:0007669"/>
    <property type="project" value="UniProtKB-KW"/>
</dbReference>
<evidence type="ECO:0000313" key="7">
    <source>
        <dbReference type="RefSeq" id="XP_019618598.1"/>
    </source>
</evidence>
<keyword evidence="4" id="KW-0539">Nucleus</keyword>